<dbReference type="Proteomes" id="UP000825002">
    <property type="component" value="Unassembled WGS sequence"/>
</dbReference>
<dbReference type="PROSITE" id="PS51354">
    <property type="entry name" value="GLUTAREDOXIN_2"/>
    <property type="match status" value="1"/>
</dbReference>
<dbReference type="PANTHER" id="PTHR46990">
    <property type="entry name" value="GLUTAREDOXIN DOMAIN-CONTAINING CYSTEINE-RICH PROTEIN 1"/>
    <property type="match status" value="1"/>
</dbReference>
<organism evidence="1 2">
    <name type="scientific">Fragariocoptes setiger</name>
    <dbReference type="NCBI Taxonomy" id="1670756"/>
    <lineage>
        <taxon>Eukaryota</taxon>
        <taxon>Metazoa</taxon>
        <taxon>Ecdysozoa</taxon>
        <taxon>Arthropoda</taxon>
        <taxon>Chelicerata</taxon>
        <taxon>Arachnida</taxon>
        <taxon>Acari</taxon>
        <taxon>Acariformes</taxon>
        <taxon>Trombidiformes</taxon>
        <taxon>Prostigmata</taxon>
        <taxon>Eupodina</taxon>
        <taxon>Eriophyoidea</taxon>
        <taxon>Phytoptidae</taxon>
        <taxon>Fragariocoptes</taxon>
    </lineage>
</organism>
<reference evidence="1 2" key="1">
    <citation type="submission" date="2020-10" db="EMBL/GenBank/DDBJ databases">
        <authorList>
            <person name="Klimov P.B."/>
            <person name="Dyachkov S.M."/>
            <person name="Chetverikov P.E."/>
        </authorList>
    </citation>
    <scope>NUCLEOTIDE SEQUENCE [LARGE SCALE GENOMIC DNA]</scope>
    <source>
        <strain evidence="1">BMOC 18-1129-001#AD2665</strain>
        <tissue evidence="1">Entire mites</tissue>
    </source>
</reference>
<evidence type="ECO:0000313" key="2">
    <source>
        <dbReference type="Proteomes" id="UP000825002"/>
    </source>
</evidence>
<sequence length="225" mass="24968">MSAGVQQKSSFIAPMFGVQKEQKNEASKCLKIEDTTSSELISMIKTSVPKLKLASLSQSYESESPTITPSSAVTNYDDYYATIKVKGSVRGHKNRVAKAIGRLSNSSLETIDESNLTVYVTSLGIIRKTFHESQLIKFDERDIYLNKAYLFELRQRCNLLCKDVSLINNEPSIGRTLIVPSMFVNGTFLGGANTVHELNETGALKELLSDFRVSSTKSQLFLKAH</sequence>
<evidence type="ECO:0000313" key="1">
    <source>
        <dbReference type="EMBL" id="KAG9508506.1"/>
    </source>
</evidence>
<protein>
    <submittedName>
        <fullName evidence="1">Glutaredoxin domain-containing cysteine-rich protein</fullName>
    </submittedName>
</protein>
<gene>
    <name evidence="1" type="ORF">GZH46_02994</name>
</gene>
<accession>A0ABQ7S510</accession>
<dbReference type="SUPFAM" id="SSF52833">
    <property type="entry name" value="Thioredoxin-like"/>
    <property type="match status" value="1"/>
</dbReference>
<dbReference type="InterPro" id="IPR042797">
    <property type="entry name" value="GRXCR1"/>
</dbReference>
<keyword evidence="2" id="KW-1185">Reference proteome</keyword>
<dbReference type="EMBL" id="JAIFTH010001521">
    <property type="protein sequence ID" value="KAG9508506.1"/>
    <property type="molecule type" value="Genomic_DNA"/>
</dbReference>
<dbReference type="InterPro" id="IPR036249">
    <property type="entry name" value="Thioredoxin-like_sf"/>
</dbReference>
<dbReference type="PANTHER" id="PTHR46990:SF1">
    <property type="entry name" value="GLUTAREDOXIN DOMAIN-CONTAINING CYSTEINE-RICH PROTEIN 1"/>
    <property type="match status" value="1"/>
</dbReference>
<comment type="caution">
    <text evidence="1">The sequence shown here is derived from an EMBL/GenBank/DDBJ whole genome shotgun (WGS) entry which is preliminary data.</text>
</comment>
<dbReference type="Gene3D" id="3.40.30.10">
    <property type="entry name" value="Glutaredoxin"/>
    <property type="match status" value="1"/>
</dbReference>
<feature type="non-terminal residue" evidence="1">
    <location>
        <position position="225"/>
    </location>
</feature>
<name>A0ABQ7S510_9ACAR</name>
<proteinExistence type="predicted"/>